<proteinExistence type="predicted"/>
<dbReference type="InterPro" id="IPR046896">
    <property type="entry name" value="Cup1-like_N"/>
</dbReference>
<accession>A0A6A5QE81</accession>
<evidence type="ECO:0000313" key="3">
    <source>
        <dbReference type="EMBL" id="KAF1913106.1"/>
    </source>
</evidence>
<sequence length="444" mass="51100">MPPPAAASHTASIHLLRALLREATYLPDPHARKYFTRFIVGRFKAYQPRRNATASALTEAIDRHRHRASKRHPERIIHARTPRLQRVAQKSLHYLRRANHGEIPCLLKILFFTYGRAGRRKHALIDDILRPDSVTDGGRVVSGSELCGPAPLQELYYSKMPCLKYFDAPKPASNGMQVIGISDHYSRLRAVVKSQSTRGISMHRELKGPAMKTPVHNAWMQPMPIVRARNNVRRWYAETMKRLLPPLPTEEWHHLHALAEGTDRVSIVRRRKPGTWSEQEEFDPIEHAMNVVTDGLKMDKLSRAVRPAGLWRPHNITPKFMRRLYSRVLQLCCKVEYDPERQQWVATWGQAIKTISPKIYQTASEPSLFHGVDNKGKILTAPRKPKGNPDPELQPRNDKGEYVRFPFFTEYLPEDNPLRKELEAWKKKRIAAGIIDEDGTFCGR</sequence>
<keyword evidence="4" id="KW-1185">Reference proteome</keyword>
<organism evidence="3 4">
    <name type="scientific">Ampelomyces quisqualis</name>
    <name type="common">Powdery mildew agent</name>
    <dbReference type="NCBI Taxonomy" id="50730"/>
    <lineage>
        <taxon>Eukaryota</taxon>
        <taxon>Fungi</taxon>
        <taxon>Dikarya</taxon>
        <taxon>Ascomycota</taxon>
        <taxon>Pezizomycotina</taxon>
        <taxon>Dothideomycetes</taxon>
        <taxon>Pleosporomycetidae</taxon>
        <taxon>Pleosporales</taxon>
        <taxon>Pleosporineae</taxon>
        <taxon>Phaeosphaeriaceae</taxon>
        <taxon>Ampelomyces</taxon>
    </lineage>
</organism>
<evidence type="ECO:0000313" key="4">
    <source>
        <dbReference type="Proteomes" id="UP000800096"/>
    </source>
</evidence>
<dbReference type="Pfam" id="PF20263">
    <property type="entry name" value="LYRM2-like"/>
    <property type="match status" value="1"/>
</dbReference>
<evidence type="ECO:0000259" key="2">
    <source>
        <dbReference type="Pfam" id="PF20263"/>
    </source>
</evidence>
<name>A0A6A5QE81_AMPQU</name>
<dbReference type="Proteomes" id="UP000800096">
    <property type="component" value="Unassembled WGS sequence"/>
</dbReference>
<protein>
    <recommendedName>
        <fullName evidence="2">LYR motif-containing protein Cup1-like N-terminal domain-containing protein</fullName>
    </recommendedName>
</protein>
<dbReference type="CDD" id="cd20273">
    <property type="entry name" value="Complex1_LYR_unchar"/>
    <property type="match status" value="1"/>
</dbReference>
<reference evidence="3" key="1">
    <citation type="journal article" date="2020" name="Stud. Mycol.">
        <title>101 Dothideomycetes genomes: a test case for predicting lifestyles and emergence of pathogens.</title>
        <authorList>
            <person name="Haridas S."/>
            <person name="Albert R."/>
            <person name="Binder M."/>
            <person name="Bloem J."/>
            <person name="Labutti K."/>
            <person name="Salamov A."/>
            <person name="Andreopoulos B."/>
            <person name="Baker S."/>
            <person name="Barry K."/>
            <person name="Bills G."/>
            <person name="Bluhm B."/>
            <person name="Cannon C."/>
            <person name="Castanera R."/>
            <person name="Culley D."/>
            <person name="Daum C."/>
            <person name="Ezra D."/>
            <person name="Gonzalez J."/>
            <person name="Henrissat B."/>
            <person name="Kuo A."/>
            <person name="Liang C."/>
            <person name="Lipzen A."/>
            <person name="Lutzoni F."/>
            <person name="Magnuson J."/>
            <person name="Mondo S."/>
            <person name="Nolan M."/>
            <person name="Ohm R."/>
            <person name="Pangilinan J."/>
            <person name="Park H.-J."/>
            <person name="Ramirez L."/>
            <person name="Alfaro M."/>
            <person name="Sun H."/>
            <person name="Tritt A."/>
            <person name="Yoshinaga Y."/>
            <person name="Zwiers L.-H."/>
            <person name="Turgeon B."/>
            <person name="Goodwin S."/>
            <person name="Spatafora J."/>
            <person name="Crous P."/>
            <person name="Grigoriev I."/>
        </authorList>
    </citation>
    <scope>NUCLEOTIDE SEQUENCE</scope>
    <source>
        <strain evidence="3">HMLAC05119</strain>
    </source>
</reference>
<dbReference type="EMBL" id="ML979139">
    <property type="protein sequence ID" value="KAF1913106.1"/>
    <property type="molecule type" value="Genomic_DNA"/>
</dbReference>
<dbReference type="AlphaFoldDB" id="A0A6A5QE81"/>
<evidence type="ECO:0000256" key="1">
    <source>
        <dbReference type="SAM" id="MobiDB-lite"/>
    </source>
</evidence>
<feature type="compositionally biased region" description="Basic and acidic residues" evidence="1">
    <location>
        <begin position="387"/>
        <end position="398"/>
    </location>
</feature>
<feature type="domain" description="LYR motif-containing protein Cup1-like N-terminal" evidence="2">
    <location>
        <begin position="15"/>
        <end position="124"/>
    </location>
</feature>
<gene>
    <name evidence="3" type="ORF">BDU57DRAFT_521790</name>
</gene>
<dbReference type="OrthoDB" id="5521299at2759"/>
<feature type="region of interest" description="Disordered" evidence="1">
    <location>
        <begin position="377"/>
        <end position="398"/>
    </location>
</feature>